<dbReference type="AlphaFoldDB" id="A0AAE3KDJ6"/>
<dbReference type="InterPro" id="IPR001453">
    <property type="entry name" value="MoaB/Mog_dom"/>
</dbReference>
<evidence type="ECO:0000313" key="2">
    <source>
        <dbReference type="EMBL" id="MCP1676911.1"/>
    </source>
</evidence>
<dbReference type="EMBL" id="JALJXV010000012">
    <property type="protein sequence ID" value="MCP1676911.1"/>
    <property type="molecule type" value="Genomic_DNA"/>
</dbReference>
<dbReference type="SUPFAM" id="SSF53218">
    <property type="entry name" value="Molybdenum cofactor biosynthesis proteins"/>
    <property type="match status" value="1"/>
</dbReference>
<dbReference type="InterPro" id="IPR036425">
    <property type="entry name" value="MoaB/Mog-like_dom_sf"/>
</dbReference>
<dbReference type="RefSeq" id="WP_253484382.1">
    <property type="nucleotide sequence ID" value="NZ_JALJXV010000012.1"/>
</dbReference>
<evidence type="ECO:0000259" key="1">
    <source>
        <dbReference type="SMART" id="SM00852"/>
    </source>
</evidence>
<gene>
    <name evidence="2" type="ORF">J2T57_004085</name>
</gene>
<comment type="caution">
    <text evidence="2">The sequence shown here is derived from an EMBL/GenBank/DDBJ whole genome shotgun (WGS) entry which is preliminary data.</text>
</comment>
<evidence type="ECO:0000313" key="3">
    <source>
        <dbReference type="Proteomes" id="UP001205843"/>
    </source>
</evidence>
<dbReference type="InterPro" id="IPR050101">
    <property type="entry name" value="CinA"/>
</dbReference>
<dbReference type="CDD" id="cd00885">
    <property type="entry name" value="cinA"/>
    <property type="match status" value="1"/>
</dbReference>
<keyword evidence="3" id="KW-1185">Reference proteome</keyword>
<reference evidence="2" key="1">
    <citation type="submission" date="2022-03" db="EMBL/GenBank/DDBJ databases">
        <title>Genomic Encyclopedia of Type Strains, Phase III (KMG-III): the genomes of soil and plant-associated and newly described type strains.</title>
        <authorList>
            <person name="Whitman W."/>
        </authorList>
    </citation>
    <scope>NUCLEOTIDE SEQUENCE</scope>
    <source>
        <strain evidence="2">ANL 6-2</strain>
    </source>
</reference>
<feature type="domain" description="MoaB/Mog" evidence="1">
    <location>
        <begin position="10"/>
        <end position="170"/>
    </location>
</feature>
<name>A0AAE3KDJ6_9GAMM</name>
<proteinExistence type="predicted"/>
<dbReference type="PANTHER" id="PTHR13939">
    <property type="entry name" value="NICOTINAMIDE-NUCLEOTIDE AMIDOHYDROLASE PNCC"/>
    <property type="match status" value="1"/>
</dbReference>
<dbReference type="SMART" id="SM00852">
    <property type="entry name" value="MoCF_biosynth"/>
    <property type="match status" value="1"/>
</dbReference>
<protein>
    <submittedName>
        <fullName evidence="2">Molybdopterin-biosynthesis enzyme MoeA-like protein</fullName>
    </submittedName>
</protein>
<accession>A0AAE3KDJ6</accession>
<dbReference type="Pfam" id="PF00994">
    <property type="entry name" value="MoCF_biosynth"/>
    <property type="match status" value="1"/>
</dbReference>
<sequence>MSPQSTPRFGAIIIGDEILSGKRQDKHMRTVIELLAARGLELAWARYLGDDPAILTQNLRETFAQGHVVFSFGGIGGTPDDRTRHCAAEAAGLSLEAHPEGLRLLEEQFGPEGVDRRRRMVEFPAGAELIPNPVNRVPGFSLQRHHFVPGFPNMAWPMVEWVLDALYADRHAVGSRKEETVTVIGVRESDMTPVLEDFTTRYPALRVSCLPRWCPPDYELELGLTGDVGEVDRAMSELRAELDGKGWRYRDAG</sequence>
<dbReference type="Gene3D" id="3.40.980.10">
    <property type="entry name" value="MoaB/Mog-like domain"/>
    <property type="match status" value="1"/>
</dbReference>
<dbReference type="Proteomes" id="UP001205843">
    <property type="component" value="Unassembled WGS sequence"/>
</dbReference>
<dbReference type="PANTHER" id="PTHR13939:SF0">
    <property type="entry name" value="NMN AMIDOHYDROLASE-LIKE PROTEIN YFAY"/>
    <property type="match status" value="1"/>
</dbReference>
<organism evidence="2 3">
    <name type="scientific">Natronocella acetinitrilica</name>
    <dbReference type="NCBI Taxonomy" id="414046"/>
    <lineage>
        <taxon>Bacteria</taxon>
        <taxon>Pseudomonadati</taxon>
        <taxon>Pseudomonadota</taxon>
        <taxon>Gammaproteobacteria</taxon>
        <taxon>Chromatiales</taxon>
        <taxon>Ectothiorhodospiraceae</taxon>
        <taxon>Natronocella</taxon>
    </lineage>
</organism>